<evidence type="ECO:0000256" key="3">
    <source>
        <dbReference type="ARBA" id="ARBA00022833"/>
    </source>
</evidence>
<protein>
    <submittedName>
        <fullName evidence="6">Conjugal transfer protein TraR</fullName>
    </submittedName>
</protein>
<evidence type="ECO:0000256" key="4">
    <source>
        <dbReference type="PROSITE-ProRule" id="PRU00510"/>
    </source>
</evidence>
<keyword evidence="2" id="KW-0863">Zinc-finger</keyword>
<dbReference type="Gene3D" id="1.20.120.910">
    <property type="entry name" value="DksA, coiled-coil domain"/>
    <property type="match status" value="1"/>
</dbReference>
<accession>A0A5S3Z5J3</accession>
<keyword evidence="1" id="KW-0479">Metal-binding</keyword>
<dbReference type="PROSITE" id="PS51128">
    <property type="entry name" value="ZF_DKSA_2"/>
    <property type="match status" value="1"/>
</dbReference>
<dbReference type="AlphaFoldDB" id="A0A5S3Z5J3"/>
<feature type="zinc finger region" description="dksA C4-type" evidence="4">
    <location>
        <begin position="108"/>
        <end position="132"/>
    </location>
</feature>
<reference evidence="7" key="2">
    <citation type="submission" date="2019-06" db="EMBL/GenBank/DDBJ databases">
        <title>Co-occurence of chitin degradation, pigmentation and bioactivity in marine Pseudoalteromonas.</title>
        <authorList>
            <person name="Sonnenschein E.C."/>
            <person name="Bech P.K."/>
        </authorList>
    </citation>
    <scope>NUCLEOTIDE SEQUENCE [LARGE SCALE GENOMIC DNA]</scope>
    <source>
        <strain evidence="7">S2897</strain>
    </source>
</reference>
<organism evidence="6 7">
    <name type="scientific">Pseudoalteromonas ruthenica</name>
    <dbReference type="NCBI Taxonomy" id="151081"/>
    <lineage>
        <taxon>Bacteria</taxon>
        <taxon>Pseudomonadati</taxon>
        <taxon>Pseudomonadota</taxon>
        <taxon>Gammaproteobacteria</taxon>
        <taxon>Alteromonadales</taxon>
        <taxon>Pseudoalteromonadaceae</taxon>
        <taxon>Pseudoalteromonas</taxon>
    </lineage>
</organism>
<feature type="domain" description="Zinc finger DksA/TraR C4-type" evidence="5">
    <location>
        <begin position="103"/>
        <end position="132"/>
    </location>
</feature>
<evidence type="ECO:0000313" key="7">
    <source>
        <dbReference type="Proteomes" id="UP000305874"/>
    </source>
</evidence>
<evidence type="ECO:0000259" key="5">
    <source>
        <dbReference type="Pfam" id="PF01258"/>
    </source>
</evidence>
<proteinExistence type="predicted"/>
<keyword evidence="3" id="KW-0862">Zinc</keyword>
<evidence type="ECO:0000313" key="6">
    <source>
        <dbReference type="EMBL" id="TMP87498.1"/>
    </source>
</evidence>
<dbReference type="EMBL" id="PNCG01000006">
    <property type="protein sequence ID" value="TMP87498.1"/>
    <property type="molecule type" value="Genomic_DNA"/>
</dbReference>
<evidence type="ECO:0000256" key="2">
    <source>
        <dbReference type="ARBA" id="ARBA00022771"/>
    </source>
</evidence>
<name>A0A5S3Z5J3_9GAMM</name>
<reference evidence="6 7" key="1">
    <citation type="submission" date="2017-12" db="EMBL/GenBank/DDBJ databases">
        <authorList>
            <person name="Paulsen S."/>
            <person name="Gram L.K."/>
        </authorList>
    </citation>
    <scope>NUCLEOTIDE SEQUENCE [LARGE SCALE GENOMIC DNA]</scope>
    <source>
        <strain evidence="6 7">S2897</strain>
    </source>
</reference>
<gene>
    <name evidence="6" type="ORF">CWC05_07850</name>
</gene>
<sequence length="144" mass="16529">MFPSLNIGHNKSQFKANTGRFMSILTHDFEQQVSQALADARRQLLAKLQQASQVHERRLHAKLTNEPESDWVALLSEHLGPEYKDLIIRLERLEATQCQFDLGLFGFCSDCEEPIEPHRLEKDVTTQRCARCDSISRAQLNGHK</sequence>
<dbReference type="GO" id="GO:0008270">
    <property type="term" value="F:zinc ion binding"/>
    <property type="evidence" value="ECO:0007669"/>
    <property type="project" value="UniProtKB-KW"/>
</dbReference>
<evidence type="ECO:0000256" key="1">
    <source>
        <dbReference type="ARBA" id="ARBA00022723"/>
    </source>
</evidence>
<dbReference type="Pfam" id="PF01258">
    <property type="entry name" value="zf-dskA_traR"/>
    <property type="match status" value="1"/>
</dbReference>
<comment type="caution">
    <text evidence="6">The sequence shown here is derived from an EMBL/GenBank/DDBJ whole genome shotgun (WGS) entry which is preliminary data.</text>
</comment>
<dbReference type="InterPro" id="IPR000962">
    <property type="entry name" value="Znf_DskA_TraR"/>
</dbReference>
<dbReference type="Proteomes" id="UP000305874">
    <property type="component" value="Unassembled WGS sequence"/>
</dbReference>